<dbReference type="Pfam" id="PF00754">
    <property type="entry name" value="F5_F8_type_C"/>
    <property type="match status" value="1"/>
</dbReference>
<feature type="transmembrane region" description="Helical" evidence="1">
    <location>
        <begin position="232"/>
        <end position="249"/>
    </location>
</feature>
<dbReference type="RefSeq" id="WP_231088611.1">
    <property type="nucleotide sequence ID" value="NZ_CP088014.1"/>
</dbReference>
<keyword evidence="1" id="KW-0812">Transmembrane</keyword>
<dbReference type="AlphaFoldDB" id="A0A562LCZ8"/>
<dbReference type="InterPro" id="IPR008979">
    <property type="entry name" value="Galactose-bd-like_sf"/>
</dbReference>
<reference evidence="3 4" key="1">
    <citation type="journal article" date="2015" name="Stand. Genomic Sci.">
        <title>Genomic Encyclopedia of Bacterial and Archaeal Type Strains, Phase III: the genomes of soil and plant-associated and newly described type strains.</title>
        <authorList>
            <person name="Whitman W.B."/>
            <person name="Woyke T."/>
            <person name="Klenk H.P."/>
            <person name="Zhou Y."/>
            <person name="Lilburn T.G."/>
            <person name="Beck B.J."/>
            <person name="De Vos P."/>
            <person name="Vandamme P."/>
            <person name="Eisen J.A."/>
            <person name="Garrity G."/>
            <person name="Hugenholtz P."/>
            <person name="Kyrpides N.C."/>
        </authorList>
    </citation>
    <scope>NUCLEOTIDE SEQUENCE [LARGE SCALE GENOMIC DNA]</scope>
    <source>
        <strain evidence="3 4">CGMCC 1.10947</strain>
    </source>
</reference>
<dbReference type="EMBL" id="VLKL01000007">
    <property type="protein sequence ID" value="TWI05559.1"/>
    <property type="molecule type" value="Genomic_DNA"/>
</dbReference>
<feature type="transmembrane region" description="Helical" evidence="1">
    <location>
        <begin position="157"/>
        <end position="175"/>
    </location>
</feature>
<dbReference type="Proteomes" id="UP000317176">
    <property type="component" value="Unassembled WGS sequence"/>
</dbReference>
<evidence type="ECO:0000256" key="1">
    <source>
        <dbReference type="SAM" id="Phobius"/>
    </source>
</evidence>
<dbReference type="Gene3D" id="2.60.120.260">
    <property type="entry name" value="Galactose-binding domain-like"/>
    <property type="match status" value="1"/>
</dbReference>
<feature type="transmembrane region" description="Helical" evidence="1">
    <location>
        <begin position="20"/>
        <end position="37"/>
    </location>
</feature>
<comment type="caution">
    <text evidence="3">The sequence shown here is derived from an EMBL/GenBank/DDBJ whole genome shotgun (WGS) entry which is preliminary data.</text>
</comment>
<keyword evidence="4" id="KW-1185">Reference proteome</keyword>
<organism evidence="3 4">
    <name type="scientific">Bradyrhizobium daqingense</name>
    <dbReference type="NCBI Taxonomy" id="993502"/>
    <lineage>
        <taxon>Bacteria</taxon>
        <taxon>Pseudomonadati</taxon>
        <taxon>Pseudomonadota</taxon>
        <taxon>Alphaproteobacteria</taxon>
        <taxon>Hyphomicrobiales</taxon>
        <taxon>Nitrobacteraceae</taxon>
        <taxon>Bradyrhizobium</taxon>
    </lineage>
</organism>
<evidence type="ECO:0000313" key="3">
    <source>
        <dbReference type="EMBL" id="TWI05559.1"/>
    </source>
</evidence>
<feature type="transmembrane region" description="Helical" evidence="1">
    <location>
        <begin position="390"/>
        <end position="408"/>
    </location>
</feature>
<sequence>MKRSGLIKPLIAALRAEDGLSKGVILVSLLLVVFAYLPTLQFDYATQDQWRAFRYSTVPQSALDRGQACATMIPSFYVLTGRPFVWMTECIEHAAVARIADFAYLRPIMLAVALATVMYLGFVLAPILGGMAFGTLAAAAMVLTPAYSFMFLQGLPAGMVLIAPILAAASFHLYSGRNREPRRKQKAVAISFCLFLSACLIYPAYAFIVVPLALLEFGFDLAESLSNRLKNLVSTLGFYFGACLFYYGLVKVTVSFIERKAGDLPVGYEVAVQLGSVLLHQAKVAAIHFVNMSPFDFSSPPGLSLVILVAFCGSLAWLGSRAPKGGHSVLTVSLSFLIISLVVLFAAISPWLFSPSQALASRHVLPWNLFFCGATVGLLSLLLRRYPATARWAPAILLFGGFLPIAWIQNQQSKLETVVTGAEIQLMRDKLSDWLDMKGWINSRHLLVVVPIRPRPPSAEKELSPQFGNENAVLATSRNPVGIPWMINALLRERADYPGVPVEYCGSDQACVNYALASSKSVVVSFSSGAEVIYGPVKPYIMDFSRMTAEPITPSVVGVKISATSVLGEYGPGGLFWSAQPGWHASRYPTYPQVITVEFTDAKSFSSVSFESQNGLVERMPKEVRIKISDDGSAWTSIASVGDICALDDLRGWRTVKIPERVRSRFLQIEILSNCGHPDILTLKGLKVE</sequence>
<name>A0A562LCZ8_9BRAD</name>
<evidence type="ECO:0000259" key="2">
    <source>
        <dbReference type="PROSITE" id="PS50022"/>
    </source>
</evidence>
<keyword evidence="1" id="KW-1133">Transmembrane helix</keyword>
<feature type="transmembrane region" description="Helical" evidence="1">
    <location>
        <begin position="132"/>
        <end position="151"/>
    </location>
</feature>
<feature type="transmembrane region" description="Helical" evidence="1">
    <location>
        <begin position="332"/>
        <end position="353"/>
    </location>
</feature>
<accession>A0A562LCZ8</accession>
<feature type="transmembrane region" description="Helical" evidence="1">
    <location>
        <begin position="365"/>
        <end position="383"/>
    </location>
</feature>
<feature type="transmembrane region" description="Helical" evidence="1">
    <location>
        <begin position="187"/>
        <end position="212"/>
    </location>
</feature>
<feature type="transmembrane region" description="Helical" evidence="1">
    <location>
        <begin position="104"/>
        <end position="125"/>
    </location>
</feature>
<dbReference type="InterPro" id="IPR000421">
    <property type="entry name" value="FA58C"/>
</dbReference>
<protein>
    <submittedName>
        <fullName evidence="3">F5/8 type C domain-containing protein</fullName>
    </submittedName>
</protein>
<feature type="domain" description="F5/8 type C" evidence="2">
    <location>
        <begin position="545"/>
        <end position="689"/>
    </location>
</feature>
<dbReference type="PROSITE" id="PS50022">
    <property type="entry name" value="FA58C_3"/>
    <property type="match status" value="1"/>
</dbReference>
<dbReference type="SUPFAM" id="SSF49785">
    <property type="entry name" value="Galactose-binding domain-like"/>
    <property type="match status" value="1"/>
</dbReference>
<proteinExistence type="predicted"/>
<feature type="transmembrane region" description="Helical" evidence="1">
    <location>
        <begin position="302"/>
        <end position="320"/>
    </location>
</feature>
<keyword evidence="1" id="KW-0472">Membrane</keyword>
<feature type="transmembrane region" description="Helical" evidence="1">
    <location>
        <begin position="270"/>
        <end position="290"/>
    </location>
</feature>
<gene>
    <name evidence="3" type="ORF">IQ17_03059</name>
</gene>
<evidence type="ECO:0000313" key="4">
    <source>
        <dbReference type="Proteomes" id="UP000317176"/>
    </source>
</evidence>